<dbReference type="InterPro" id="IPR050681">
    <property type="entry name" value="CDF/SLC30A"/>
</dbReference>
<dbReference type="GO" id="GO:0005385">
    <property type="term" value="F:zinc ion transmembrane transporter activity"/>
    <property type="evidence" value="ECO:0007669"/>
    <property type="project" value="TreeGrafter"/>
</dbReference>
<accession>A0A7J6PLB7</accession>
<organism evidence="10 11">
    <name type="scientific">Perkinsus olseni</name>
    <name type="common">Perkinsus atlanticus</name>
    <dbReference type="NCBI Taxonomy" id="32597"/>
    <lineage>
        <taxon>Eukaryota</taxon>
        <taxon>Sar</taxon>
        <taxon>Alveolata</taxon>
        <taxon>Perkinsozoa</taxon>
        <taxon>Perkinsea</taxon>
        <taxon>Perkinsida</taxon>
        <taxon>Perkinsidae</taxon>
        <taxon>Perkinsus</taxon>
    </lineage>
</organism>
<evidence type="ECO:0000256" key="6">
    <source>
        <dbReference type="PROSITE-ProRule" id="PRU00023"/>
    </source>
</evidence>
<dbReference type="OrthoDB" id="10264606at2759"/>
<evidence type="ECO:0000256" key="5">
    <source>
        <dbReference type="ARBA" id="ARBA00023136"/>
    </source>
</evidence>
<dbReference type="InterPro" id="IPR002524">
    <property type="entry name" value="Cation_efflux"/>
</dbReference>
<dbReference type="InterPro" id="IPR058533">
    <property type="entry name" value="Cation_efflux_TM"/>
</dbReference>
<dbReference type="SUPFAM" id="SSF161111">
    <property type="entry name" value="Cation efflux protein transmembrane domain-like"/>
    <property type="match status" value="1"/>
</dbReference>
<gene>
    <name evidence="10" type="ORF">FOZ60_014686</name>
</gene>
<dbReference type="Pfam" id="PF01545">
    <property type="entry name" value="Cation_efflux"/>
    <property type="match status" value="1"/>
</dbReference>
<feature type="transmembrane region" description="Helical" evidence="8">
    <location>
        <begin position="237"/>
        <end position="255"/>
    </location>
</feature>
<sequence length="573" mass="63187">MSASHHHRGLANKRIKRRLWIVIAIATTFMLAEVVGGVIAKSLAIIADAAHILSDISGFIVSLIAIKLSARKPNSEYTYGYWQAEVIGALLSIMIIWTTTIILFIEAIQRFVTPEDVEGVVMFSLGVAGLVVNIIMMLVLGHNHSHGHSHGHSHDDHSHAHREDHTTEDPHSAVEEGAAPAHHRRRRNLALDAAFIHVLGDLIQSVGVVIAAALIWWKPFDIGSTSDGVSHWNYFDPICTVIFSVLVLLTTTRTLRRSLRALMHKAPEHVDVHLLQTKLREIPYVDCVHDVHVWNVGSANAICTAHVGLKGCDNCSAVLAEAKAVASDMGISHSTFQLEACSEDIDEKERRMALEYNKELIKQARLGIMDGEKGVKFLASEVARIQGQDGLNYSEKPYFRSALWEATWKNNEPAVRYLIDKRAKCEFQRSRRAASRYGHAALVELLLDTKADIDATDSAGETPLSQAVSGCRHDVVTLLVSKGAKVHTTDSEGITVQHLAAFAGDPRMADWLFYKGAWKNRYAVEHVDYQEEDSTAGDDLEVAAAPQGPEEAVALDEGEERDEEAEVTVDEQA</sequence>
<evidence type="ECO:0000256" key="7">
    <source>
        <dbReference type="SAM" id="MobiDB-lite"/>
    </source>
</evidence>
<evidence type="ECO:0000256" key="8">
    <source>
        <dbReference type="SAM" id="Phobius"/>
    </source>
</evidence>
<keyword evidence="5 8" id="KW-0472">Membrane</keyword>
<dbReference type="Gene3D" id="1.20.1510.10">
    <property type="entry name" value="Cation efflux protein transmembrane domain"/>
    <property type="match status" value="1"/>
</dbReference>
<dbReference type="EMBL" id="JABANP010000007">
    <property type="protein sequence ID" value="KAF4696909.1"/>
    <property type="molecule type" value="Genomic_DNA"/>
</dbReference>
<keyword evidence="3" id="KW-0864">Zinc transport</keyword>
<keyword evidence="6" id="KW-0040">ANK repeat</keyword>
<feature type="region of interest" description="Disordered" evidence="7">
    <location>
        <begin position="146"/>
        <end position="179"/>
    </location>
</feature>
<dbReference type="InterPro" id="IPR002110">
    <property type="entry name" value="Ankyrin_rpt"/>
</dbReference>
<feature type="transmembrane region" description="Helical" evidence="8">
    <location>
        <begin position="86"/>
        <end position="108"/>
    </location>
</feature>
<dbReference type="GO" id="GO:0005886">
    <property type="term" value="C:plasma membrane"/>
    <property type="evidence" value="ECO:0007669"/>
    <property type="project" value="TreeGrafter"/>
</dbReference>
<evidence type="ECO:0000256" key="2">
    <source>
        <dbReference type="ARBA" id="ARBA00022692"/>
    </source>
</evidence>
<dbReference type="Gene3D" id="1.25.40.20">
    <property type="entry name" value="Ankyrin repeat-containing domain"/>
    <property type="match status" value="1"/>
</dbReference>
<feature type="transmembrane region" description="Helical" evidence="8">
    <location>
        <begin position="20"/>
        <end position="39"/>
    </location>
</feature>
<dbReference type="InterPro" id="IPR027469">
    <property type="entry name" value="Cation_efflux_TMD_sf"/>
</dbReference>
<feature type="transmembrane region" description="Helical" evidence="8">
    <location>
        <begin position="120"/>
        <end position="140"/>
    </location>
</feature>
<evidence type="ECO:0000256" key="3">
    <source>
        <dbReference type="ARBA" id="ARBA00022906"/>
    </source>
</evidence>
<dbReference type="AlphaFoldDB" id="A0A7J6PLB7"/>
<keyword evidence="3" id="KW-0813">Transport</keyword>
<name>A0A7J6PLB7_PEROL</name>
<dbReference type="SUPFAM" id="SSF48403">
    <property type="entry name" value="Ankyrin repeat"/>
    <property type="match status" value="1"/>
</dbReference>
<evidence type="ECO:0000313" key="10">
    <source>
        <dbReference type="EMBL" id="KAF4696909.1"/>
    </source>
</evidence>
<comment type="subcellular location">
    <subcellularLocation>
        <location evidence="1">Membrane</location>
        <topology evidence="1">Multi-pass membrane protein</topology>
    </subcellularLocation>
</comment>
<dbReference type="Pfam" id="PF12796">
    <property type="entry name" value="Ank_2"/>
    <property type="match status" value="1"/>
</dbReference>
<keyword evidence="3" id="KW-0862">Zinc</keyword>
<keyword evidence="2 8" id="KW-0812">Transmembrane</keyword>
<evidence type="ECO:0000256" key="4">
    <source>
        <dbReference type="ARBA" id="ARBA00022989"/>
    </source>
</evidence>
<dbReference type="PANTHER" id="PTHR11562">
    <property type="entry name" value="CATION EFFLUX PROTEIN/ ZINC TRANSPORTER"/>
    <property type="match status" value="1"/>
</dbReference>
<protein>
    <recommendedName>
        <fullName evidence="9">Cation efflux protein transmembrane domain-containing protein</fullName>
    </recommendedName>
</protein>
<comment type="caution">
    <text evidence="10">The sequence shown here is derived from an EMBL/GenBank/DDBJ whole genome shotgun (WGS) entry which is preliminary data.</text>
</comment>
<dbReference type="Proteomes" id="UP000541610">
    <property type="component" value="Unassembled WGS sequence"/>
</dbReference>
<feature type="compositionally biased region" description="Acidic residues" evidence="7">
    <location>
        <begin position="553"/>
        <end position="573"/>
    </location>
</feature>
<feature type="region of interest" description="Disordered" evidence="7">
    <location>
        <begin position="551"/>
        <end position="573"/>
    </location>
</feature>
<feature type="compositionally biased region" description="Basic and acidic residues" evidence="7">
    <location>
        <begin position="152"/>
        <end position="174"/>
    </location>
</feature>
<evidence type="ECO:0000256" key="1">
    <source>
        <dbReference type="ARBA" id="ARBA00004141"/>
    </source>
</evidence>
<dbReference type="NCBIfam" id="TIGR01297">
    <property type="entry name" value="CDF"/>
    <property type="match status" value="1"/>
</dbReference>
<keyword evidence="4 8" id="KW-1133">Transmembrane helix</keyword>
<dbReference type="PROSITE" id="PS50297">
    <property type="entry name" value="ANK_REP_REGION"/>
    <property type="match status" value="1"/>
</dbReference>
<dbReference type="PANTHER" id="PTHR11562:SF17">
    <property type="entry name" value="RE54080P-RELATED"/>
    <property type="match status" value="1"/>
</dbReference>
<reference evidence="10 11" key="1">
    <citation type="submission" date="2020-04" db="EMBL/GenBank/DDBJ databases">
        <title>Perkinsus olseni comparative genomics.</title>
        <authorList>
            <person name="Bogema D.R."/>
        </authorList>
    </citation>
    <scope>NUCLEOTIDE SEQUENCE [LARGE SCALE GENOMIC DNA]</scope>
    <source>
        <strain evidence="10">00978-12</strain>
    </source>
</reference>
<dbReference type="InterPro" id="IPR036770">
    <property type="entry name" value="Ankyrin_rpt-contain_sf"/>
</dbReference>
<feature type="transmembrane region" description="Helical" evidence="8">
    <location>
        <begin position="194"/>
        <end position="217"/>
    </location>
</feature>
<evidence type="ECO:0000259" key="9">
    <source>
        <dbReference type="Pfam" id="PF01545"/>
    </source>
</evidence>
<evidence type="ECO:0000313" key="11">
    <source>
        <dbReference type="Proteomes" id="UP000541610"/>
    </source>
</evidence>
<feature type="transmembrane region" description="Helical" evidence="8">
    <location>
        <begin position="45"/>
        <end position="66"/>
    </location>
</feature>
<dbReference type="PROSITE" id="PS50088">
    <property type="entry name" value="ANK_REPEAT"/>
    <property type="match status" value="1"/>
</dbReference>
<keyword evidence="3" id="KW-0406">Ion transport</keyword>
<dbReference type="SMART" id="SM00248">
    <property type="entry name" value="ANK"/>
    <property type="match status" value="4"/>
</dbReference>
<feature type="domain" description="Cation efflux protein transmembrane" evidence="9">
    <location>
        <begin position="19"/>
        <end position="263"/>
    </location>
</feature>
<proteinExistence type="predicted"/>
<feature type="repeat" description="ANK" evidence="6">
    <location>
        <begin position="459"/>
        <end position="491"/>
    </location>
</feature>